<evidence type="ECO:0000256" key="4">
    <source>
        <dbReference type="ARBA" id="ARBA00023163"/>
    </source>
</evidence>
<dbReference type="PANTHER" id="PTHR46796">
    <property type="entry name" value="HTH-TYPE TRANSCRIPTIONAL ACTIVATOR RHAS-RELATED"/>
    <property type="match status" value="1"/>
</dbReference>
<dbReference type="PROSITE" id="PS00041">
    <property type="entry name" value="HTH_ARAC_FAMILY_1"/>
    <property type="match status" value="1"/>
</dbReference>
<dbReference type="RefSeq" id="WP_110017954.1">
    <property type="nucleotide sequence ID" value="NZ_QGTJ01000003.1"/>
</dbReference>
<keyword evidence="7" id="KW-1185">Reference proteome</keyword>
<keyword evidence="1" id="KW-0805">Transcription regulation</keyword>
<dbReference type="GO" id="GO:0003700">
    <property type="term" value="F:DNA-binding transcription factor activity"/>
    <property type="evidence" value="ECO:0007669"/>
    <property type="project" value="InterPro"/>
</dbReference>
<sequence>MAATGRRDEADEPAVARALTQSHARQLRAGQLGDGVSAAVWRNADDRVSYEAPAHHTLSLYLAGGLGTYRSDRPTLHGAPERICILPAGAPSSWIVDGDLAFLHVYISPTRFAAAVLEWLDREPRACSLHDALYAEDAVLAALGRRLLALDWDEPALRVAADELLQAMLATLLKRYAAGGAWPLLRGGLATAVRRRVLDYVDSHLDAPLGLCELAAQACLSEFHFARMFRVSTGFAPHAWVLARRLRRARQLLGASQLPLAEVALACGFASQAHFGNVFRRAHGLSPGQWRQAAGAG</sequence>
<keyword evidence="2" id="KW-0238">DNA-binding</keyword>
<dbReference type="SUPFAM" id="SSF46689">
    <property type="entry name" value="Homeodomain-like"/>
    <property type="match status" value="2"/>
</dbReference>
<dbReference type="PROSITE" id="PS01124">
    <property type="entry name" value="HTH_ARAC_FAMILY_2"/>
    <property type="match status" value="1"/>
</dbReference>
<dbReference type="AlphaFoldDB" id="A0A317MX62"/>
<dbReference type="GO" id="GO:0043565">
    <property type="term" value="F:sequence-specific DNA binding"/>
    <property type="evidence" value="ECO:0007669"/>
    <property type="project" value="InterPro"/>
</dbReference>
<gene>
    <name evidence="6" type="ORF">C7443_103406</name>
</gene>
<dbReference type="InterPro" id="IPR050204">
    <property type="entry name" value="AraC_XylS_family_regulators"/>
</dbReference>
<dbReference type="PRINTS" id="PR00032">
    <property type="entry name" value="HTHARAC"/>
</dbReference>
<evidence type="ECO:0000313" key="6">
    <source>
        <dbReference type="EMBL" id="PWV63475.1"/>
    </source>
</evidence>
<dbReference type="Pfam" id="PF12833">
    <property type="entry name" value="HTH_18"/>
    <property type="match status" value="1"/>
</dbReference>
<proteinExistence type="predicted"/>
<dbReference type="PANTHER" id="PTHR46796:SF6">
    <property type="entry name" value="ARAC SUBFAMILY"/>
    <property type="match status" value="1"/>
</dbReference>
<keyword evidence="4" id="KW-0804">Transcription</keyword>
<keyword evidence="3" id="KW-0010">Activator</keyword>
<dbReference type="InterPro" id="IPR009057">
    <property type="entry name" value="Homeodomain-like_sf"/>
</dbReference>
<evidence type="ECO:0000259" key="5">
    <source>
        <dbReference type="PROSITE" id="PS01124"/>
    </source>
</evidence>
<name>A0A317MX62_9GAMM</name>
<reference evidence="6 7" key="1">
    <citation type="submission" date="2018-05" db="EMBL/GenBank/DDBJ databases">
        <title>Genomic Encyclopedia of Type Strains, Phase IV (KMG-IV): sequencing the most valuable type-strain genomes for metagenomic binning, comparative biology and taxonomic classification.</title>
        <authorList>
            <person name="Goeker M."/>
        </authorList>
    </citation>
    <scope>NUCLEOTIDE SEQUENCE [LARGE SCALE GENOMIC DNA]</scope>
    <source>
        <strain evidence="6 7">DSM 23606</strain>
    </source>
</reference>
<comment type="caution">
    <text evidence="6">The sequence shown here is derived from an EMBL/GenBank/DDBJ whole genome shotgun (WGS) entry which is preliminary data.</text>
</comment>
<dbReference type="OrthoDB" id="5622169at2"/>
<dbReference type="SUPFAM" id="SSF51215">
    <property type="entry name" value="Regulatory protein AraC"/>
    <property type="match status" value="1"/>
</dbReference>
<evidence type="ECO:0000256" key="2">
    <source>
        <dbReference type="ARBA" id="ARBA00023125"/>
    </source>
</evidence>
<dbReference type="Proteomes" id="UP000246569">
    <property type="component" value="Unassembled WGS sequence"/>
</dbReference>
<dbReference type="SMART" id="SM00342">
    <property type="entry name" value="HTH_ARAC"/>
    <property type="match status" value="1"/>
</dbReference>
<dbReference type="InterPro" id="IPR018060">
    <property type="entry name" value="HTH_AraC"/>
</dbReference>
<dbReference type="InterPro" id="IPR037923">
    <property type="entry name" value="HTH-like"/>
</dbReference>
<evidence type="ECO:0000256" key="1">
    <source>
        <dbReference type="ARBA" id="ARBA00023015"/>
    </source>
</evidence>
<dbReference type="InterPro" id="IPR020449">
    <property type="entry name" value="Tscrpt_reg_AraC-type_HTH"/>
</dbReference>
<evidence type="ECO:0000256" key="3">
    <source>
        <dbReference type="ARBA" id="ARBA00023159"/>
    </source>
</evidence>
<evidence type="ECO:0000313" key="7">
    <source>
        <dbReference type="Proteomes" id="UP000246569"/>
    </source>
</evidence>
<accession>A0A317MX62</accession>
<protein>
    <submittedName>
        <fullName evidence="6">AraC family transcriptional regulator</fullName>
    </submittedName>
</protein>
<dbReference type="EMBL" id="QGTJ01000003">
    <property type="protein sequence ID" value="PWV63475.1"/>
    <property type="molecule type" value="Genomic_DNA"/>
</dbReference>
<dbReference type="Gene3D" id="1.10.10.60">
    <property type="entry name" value="Homeodomain-like"/>
    <property type="match status" value="2"/>
</dbReference>
<feature type="domain" description="HTH araC/xylS-type" evidence="5">
    <location>
        <begin position="195"/>
        <end position="293"/>
    </location>
</feature>
<dbReference type="InterPro" id="IPR018062">
    <property type="entry name" value="HTH_AraC-typ_CS"/>
</dbReference>
<organism evidence="6 7">
    <name type="scientific">Plasticicumulans acidivorans</name>
    <dbReference type="NCBI Taxonomy" id="886464"/>
    <lineage>
        <taxon>Bacteria</taxon>
        <taxon>Pseudomonadati</taxon>
        <taxon>Pseudomonadota</taxon>
        <taxon>Gammaproteobacteria</taxon>
        <taxon>Candidatus Competibacteraceae</taxon>
        <taxon>Plasticicumulans</taxon>
    </lineage>
</organism>